<protein>
    <submittedName>
        <fullName evidence="1 2">Uncharacterized protein</fullName>
    </submittedName>
</protein>
<reference evidence="1 3" key="1">
    <citation type="journal article" date="2008" name="Science">
        <title>The Physcomitrella genome reveals evolutionary insights into the conquest of land by plants.</title>
        <authorList>
            <person name="Rensing S."/>
            <person name="Lang D."/>
            <person name="Zimmer A."/>
            <person name="Terry A."/>
            <person name="Salamov A."/>
            <person name="Shapiro H."/>
            <person name="Nishiyama T."/>
            <person name="Perroud P.-F."/>
            <person name="Lindquist E."/>
            <person name="Kamisugi Y."/>
            <person name="Tanahashi T."/>
            <person name="Sakakibara K."/>
            <person name="Fujita T."/>
            <person name="Oishi K."/>
            <person name="Shin-I T."/>
            <person name="Kuroki Y."/>
            <person name="Toyoda A."/>
            <person name="Suzuki Y."/>
            <person name="Hashimoto A."/>
            <person name="Yamaguchi K."/>
            <person name="Sugano A."/>
            <person name="Kohara Y."/>
            <person name="Fujiyama A."/>
            <person name="Anterola A."/>
            <person name="Aoki S."/>
            <person name="Ashton N."/>
            <person name="Barbazuk W.B."/>
            <person name="Barker E."/>
            <person name="Bennetzen J."/>
            <person name="Bezanilla M."/>
            <person name="Blankenship R."/>
            <person name="Cho S.H."/>
            <person name="Dutcher S."/>
            <person name="Estelle M."/>
            <person name="Fawcett J.A."/>
            <person name="Gundlach H."/>
            <person name="Hanada K."/>
            <person name="Heyl A."/>
            <person name="Hicks K.A."/>
            <person name="Hugh J."/>
            <person name="Lohr M."/>
            <person name="Mayer K."/>
            <person name="Melkozernov A."/>
            <person name="Murata T."/>
            <person name="Nelson D."/>
            <person name="Pils B."/>
            <person name="Prigge M."/>
            <person name="Reiss B."/>
            <person name="Renner T."/>
            <person name="Rombauts S."/>
            <person name="Rushton P."/>
            <person name="Sanderfoot A."/>
            <person name="Schween G."/>
            <person name="Shiu S.-H."/>
            <person name="Stueber K."/>
            <person name="Theodoulou F.L."/>
            <person name="Tu H."/>
            <person name="Van de Peer Y."/>
            <person name="Verrier P.J."/>
            <person name="Waters E."/>
            <person name="Wood A."/>
            <person name="Yang L."/>
            <person name="Cove D."/>
            <person name="Cuming A."/>
            <person name="Hasebe M."/>
            <person name="Lucas S."/>
            <person name="Mishler D.B."/>
            <person name="Reski R."/>
            <person name="Grigoriev I."/>
            <person name="Quatrano R.S."/>
            <person name="Boore J.L."/>
        </authorList>
    </citation>
    <scope>NUCLEOTIDE SEQUENCE [LARGE SCALE GENOMIC DNA]</scope>
    <source>
        <strain evidence="2 3">cv. Gransden 2004</strain>
    </source>
</reference>
<evidence type="ECO:0000313" key="2">
    <source>
        <dbReference type="EnsemblPlants" id="PAC:32967105.CDS.1"/>
    </source>
</evidence>
<dbReference type="Proteomes" id="UP000006727">
    <property type="component" value="Chromosome 1"/>
</dbReference>
<reference evidence="1 3" key="2">
    <citation type="journal article" date="2018" name="Plant J.">
        <title>The Physcomitrella patens chromosome-scale assembly reveals moss genome structure and evolution.</title>
        <authorList>
            <person name="Lang D."/>
            <person name="Ullrich K.K."/>
            <person name="Murat F."/>
            <person name="Fuchs J."/>
            <person name="Jenkins J."/>
            <person name="Haas F.B."/>
            <person name="Piednoel M."/>
            <person name="Gundlach H."/>
            <person name="Van Bel M."/>
            <person name="Meyberg R."/>
            <person name="Vives C."/>
            <person name="Morata J."/>
            <person name="Symeonidi A."/>
            <person name="Hiss M."/>
            <person name="Muchero W."/>
            <person name="Kamisugi Y."/>
            <person name="Saleh O."/>
            <person name="Blanc G."/>
            <person name="Decker E.L."/>
            <person name="van Gessel N."/>
            <person name="Grimwood J."/>
            <person name="Hayes R.D."/>
            <person name="Graham S.W."/>
            <person name="Gunter L.E."/>
            <person name="McDaniel S.F."/>
            <person name="Hoernstein S.N.W."/>
            <person name="Larsson A."/>
            <person name="Li F.W."/>
            <person name="Perroud P.F."/>
            <person name="Phillips J."/>
            <person name="Ranjan P."/>
            <person name="Rokshar D.S."/>
            <person name="Rothfels C.J."/>
            <person name="Schneider L."/>
            <person name="Shu S."/>
            <person name="Stevenson D.W."/>
            <person name="Thummler F."/>
            <person name="Tillich M."/>
            <person name="Villarreal Aguilar J.C."/>
            <person name="Widiez T."/>
            <person name="Wong G.K."/>
            <person name="Wymore A."/>
            <person name="Zhang Y."/>
            <person name="Zimmer A.D."/>
            <person name="Quatrano R.S."/>
            <person name="Mayer K.F.X."/>
            <person name="Goodstein D."/>
            <person name="Casacuberta J.M."/>
            <person name="Vandepoele K."/>
            <person name="Reski R."/>
            <person name="Cuming A.C."/>
            <person name="Tuskan G.A."/>
            <person name="Maumus F."/>
            <person name="Salse J."/>
            <person name="Schmutz J."/>
            <person name="Rensing S.A."/>
        </authorList>
    </citation>
    <scope>NUCLEOTIDE SEQUENCE [LARGE SCALE GENOMIC DNA]</scope>
    <source>
        <strain evidence="2 3">cv. Gransden 2004</strain>
    </source>
</reference>
<sequence length="77" mass="8690">MKSTSERDNWGLVFQHETHNPQCLVSELMAVTPQPFARAPVHVPDSQQGYVEHARNLTSAQFCYHIPVDMPLSRSLG</sequence>
<dbReference type="InParanoid" id="A0A2K1L716"/>
<organism evidence="1">
    <name type="scientific">Physcomitrium patens</name>
    <name type="common">Spreading-leaved earth moss</name>
    <name type="synonym">Physcomitrella patens</name>
    <dbReference type="NCBI Taxonomy" id="3218"/>
    <lineage>
        <taxon>Eukaryota</taxon>
        <taxon>Viridiplantae</taxon>
        <taxon>Streptophyta</taxon>
        <taxon>Embryophyta</taxon>
        <taxon>Bryophyta</taxon>
        <taxon>Bryophytina</taxon>
        <taxon>Bryopsida</taxon>
        <taxon>Funariidae</taxon>
        <taxon>Funariales</taxon>
        <taxon>Funariaceae</taxon>
        <taxon>Physcomitrium</taxon>
    </lineage>
</organism>
<dbReference type="EnsemblPlants" id="Pp3c1_5200V3.1">
    <property type="protein sequence ID" value="PAC:32967105.CDS.1"/>
    <property type="gene ID" value="Pp3c1_5200"/>
</dbReference>
<keyword evidence="3" id="KW-1185">Reference proteome</keyword>
<proteinExistence type="predicted"/>
<gene>
    <name evidence="1" type="ORF">PHYPA_000218</name>
</gene>
<evidence type="ECO:0000313" key="3">
    <source>
        <dbReference type="Proteomes" id="UP000006727"/>
    </source>
</evidence>
<dbReference type="Gramene" id="Pp3c1_5200V3.1">
    <property type="protein sequence ID" value="PAC:32967105.CDS.1"/>
    <property type="gene ID" value="Pp3c1_5200"/>
</dbReference>
<dbReference type="AlphaFoldDB" id="A0A2K1L716"/>
<name>A0A2K1L716_PHYPA</name>
<accession>A0A2K1L716</accession>
<reference evidence="2" key="3">
    <citation type="submission" date="2020-12" db="UniProtKB">
        <authorList>
            <consortium name="EnsemblPlants"/>
        </authorList>
    </citation>
    <scope>IDENTIFICATION</scope>
</reference>
<dbReference type="EMBL" id="ABEU02000001">
    <property type="protein sequence ID" value="PNR61794.1"/>
    <property type="molecule type" value="Genomic_DNA"/>
</dbReference>
<evidence type="ECO:0000313" key="1">
    <source>
        <dbReference type="EMBL" id="PNR61794.1"/>
    </source>
</evidence>